<evidence type="ECO:0000313" key="2">
    <source>
        <dbReference type="EMBL" id="OGM70734.1"/>
    </source>
</evidence>
<name>A0A1F8C347_9BACT</name>
<dbReference type="AlphaFoldDB" id="A0A1F8C347"/>
<feature type="domain" description="Cell division protein FtsQ/DivIB C-terminal" evidence="1">
    <location>
        <begin position="97"/>
        <end position="208"/>
    </location>
</feature>
<dbReference type="Proteomes" id="UP000178429">
    <property type="component" value="Unassembled WGS sequence"/>
</dbReference>
<sequence>MKYVFLAALVLVVLVAPFIVLPRVVVIKKIDCESQFGPCSDIVENAVESALGKNLRDARKTLKNSLSAHDKVSDFSVTFNLPDNLEVFVVERKAYAAVVSKGEQIYTLIDEDGEVVGTSQDTQLPIIVLEDEVSAADLSFAAAITNAIYNLYQTRFGRLTNDAIEFEIKDGIKAIFPREGDVEVLVGSLQLILAKVESEVPIHSVDLRYKNPVVK</sequence>
<dbReference type="GO" id="GO:0051301">
    <property type="term" value="P:cell division"/>
    <property type="evidence" value="ECO:0007669"/>
    <property type="project" value="UniProtKB-KW"/>
</dbReference>
<protein>
    <recommendedName>
        <fullName evidence="1">Cell division protein FtsQ/DivIB C-terminal domain-containing protein</fullName>
    </recommendedName>
</protein>
<evidence type="ECO:0000259" key="1">
    <source>
        <dbReference type="Pfam" id="PF03799"/>
    </source>
</evidence>
<evidence type="ECO:0000313" key="3">
    <source>
        <dbReference type="Proteomes" id="UP000178429"/>
    </source>
</evidence>
<reference evidence="2 3" key="1">
    <citation type="journal article" date="2016" name="Nat. Commun.">
        <title>Thousands of microbial genomes shed light on interconnected biogeochemical processes in an aquifer system.</title>
        <authorList>
            <person name="Anantharaman K."/>
            <person name="Brown C.T."/>
            <person name="Hug L.A."/>
            <person name="Sharon I."/>
            <person name="Castelle C.J."/>
            <person name="Probst A.J."/>
            <person name="Thomas B.C."/>
            <person name="Singh A."/>
            <person name="Wilkins M.J."/>
            <person name="Karaoz U."/>
            <person name="Brodie E.L."/>
            <person name="Williams K.H."/>
            <person name="Hubbard S.S."/>
            <person name="Banfield J.F."/>
        </authorList>
    </citation>
    <scope>NUCLEOTIDE SEQUENCE [LARGE SCALE GENOMIC DNA]</scope>
</reference>
<dbReference type="InterPro" id="IPR005548">
    <property type="entry name" value="Cell_div_FtsQ/DivIB_C"/>
</dbReference>
<dbReference type="STRING" id="1802525.A2975_02485"/>
<proteinExistence type="predicted"/>
<dbReference type="EMBL" id="MGHL01000002">
    <property type="protein sequence ID" value="OGM70734.1"/>
    <property type="molecule type" value="Genomic_DNA"/>
</dbReference>
<gene>
    <name evidence="2" type="ORF">A2975_02485</name>
</gene>
<accession>A0A1F8C347</accession>
<organism evidence="2 3">
    <name type="scientific">Candidatus Woesebacteria bacterium RIFCSPLOWO2_01_FULL_44_14</name>
    <dbReference type="NCBI Taxonomy" id="1802525"/>
    <lineage>
        <taxon>Bacteria</taxon>
        <taxon>Candidatus Woeseibacteriota</taxon>
    </lineage>
</organism>
<comment type="caution">
    <text evidence="2">The sequence shown here is derived from an EMBL/GenBank/DDBJ whole genome shotgun (WGS) entry which is preliminary data.</text>
</comment>
<dbReference type="Pfam" id="PF03799">
    <property type="entry name" value="FtsQ_DivIB_C"/>
    <property type="match status" value="1"/>
</dbReference>